<accession>A0ACC1HF71</accession>
<gene>
    <name evidence="1" type="ORF">EV182_002152</name>
</gene>
<keyword evidence="2" id="KW-1185">Reference proteome</keyword>
<reference evidence="1" key="1">
    <citation type="submission" date="2022-06" db="EMBL/GenBank/DDBJ databases">
        <title>Phylogenomic reconstructions and comparative analyses of Kickxellomycotina fungi.</title>
        <authorList>
            <person name="Reynolds N.K."/>
            <person name="Stajich J.E."/>
            <person name="Barry K."/>
            <person name="Grigoriev I.V."/>
            <person name="Crous P."/>
            <person name="Smith M.E."/>
        </authorList>
    </citation>
    <scope>NUCLEOTIDE SEQUENCE</scope>
    <source>
        <strain evidence="1">RSA 2271</strain>
    </source>
</reference>
<comment type="caution">
    <text evidence="1">The sequence shown here is derived from an EMBL/GenBank/DDBJ whole genome shotgun (WGS) entry which is preliminary data.</text>
</comment>
<name>A0ACC1HF71_9FUNG</name>
<dbReference type="Proteomes" id="UP001145114">
    <property type="component" value="Unassembled WGS sequence"/>
</dbReference>
<sequence>MGAHIWMFCIALATEVLVVFKYSKGEFPKPFPPKVIAFWVGVASLITTYATWQFWIRPCIVSAALNSVKKRQGPITSKEVAADDEREQPLLLKRSL</sequence>
<dbReference type="EMBL" id="JAMZIH010005553">
    <property type="protein sequence ID" value="KAJ1674991.1"/>
    <property type="molecule type" value="Genomic_DNA"/>
</dbReference>
<evidence type="ECO:0000313" key="1">
    <source>
        <dbReference type="EMBL" id="KAJ1674991.1"/>
    </source>
</evidence>
<evidence type="ECO:0000313" key="2">
    <source>
        <dbReference type="Proteomes" id="UP001145114"/>
    </source>
</evidence>
<proteinExistence type="predicted"/>
<protein>
    <submittedName>
        <fullName evidence="1">Uncharacterized protein</fullName>
    </submittedName>
</protein>
<organism evidence="1 2">
    <name type="scientific">Spiromyces aspiralis</name>
    <dbReference type="NCBI Taxonomy" id="68401"/>
    <lineage>
        <taxon>Eukaryota</taxon>
        <taxon>Fungi</taxon>
        <taxon>Fungi incertae sedis</taxon>
        <taxon>Zoopagomycota</taxon>
        <taxon>Kickxellomycotina</taxon>
        <taxon>Kickxellomycetes</taxon>
        <taxon>Kickxellales</taxon>
        <taxon>Kickxellaceae</taxon>
        <taxon>Spiromyces</taxon>
    </lineage>
</organism>